<evidence type="ECO:0000256" key="4">
    <source>
        <dbReference type="ARBA" id="ARBA00023136"/>
    </source>
</evidence>
<keyword evidence="8" id="KW-1185">Reference proteome</keyword>
<feature type="transmembrane region" description="Helical" evidence="5">
    <location>
        <begin position="193"/>
        <end position="211"/>
    </location>
</feature>
<dbReference type="Proteomes" id="UP001222087">
    <property type="component" value="Chromosome"/>
</dbReference>
<feature type="transmembrane region" description="Helical" evidence="5">
    <location>
        <begin position="88"/>
        <end position="108"/>
    </location>
</feature>
<feature type="transmembrane region" description="Helical" evidence="5">
    <location>
        <begin position="267"/>
        <end position="285"/>
    </location>
</feature>
<evidence type="ECO:0000259" key="6">
    <source>
        <dbReference type="Pfam" id="PF13515"/>
    </source>
</evidence>
<reference evidence="7 8" key="1">
    <citation type="submission" date="2023-02" db="EMBL/GenBank/DDBJ databases">
        <title>Genome Sequence of L. cardiaca H63T.</title>
        <authorList>
            <person name="Lopez A.E."/>
            <person name="Cianciotto N.P."/>
        </authorList>
    </citation>
    <scope>NUCLEOTIDE SEQUENCE [LARGE SCALE GENOMIC DNA]</scope>
    <source>
        <strain evidence="7 8">H63</strain>
    </source>
</reference>
<protein>
    <submittedName>
        <fullName evidence="7">FUSC family protein</fullName>
    </submittedName>
</protein>
<keyword evidence="3 5" id="KW-1133">Transmembrane helix</keyword>
<proteinExistence type="predicted"/>
<dbReference type="RefSeq" id="WP_275090409.1">
    <property type="nucleotide sequence ID" value="NZ_CP119078.1"/>
</dbReference>
<feature type="transmembrane region" description="Helical" evidence="5">
    <location>
        <begin position="316"/>
        <end position="334"/>
    </location>
</feature>
<name>A0ABY8AVI6_9GAMM</name>
<evidence type="ECO:0000313" key="8">
    <source>
        <dbReference type="Proteomes" id="UP001222087"/>
    </source>
</evidence>
<accession>A0ABY8AVI6</accession>
<feature type="transmembrane region" description="Helical" evidence="5">
    <location>
        <begin position="20"/>
        <end position="37"/>
    </location>
</feature>
<evidence type="ECO:0000256" key="2">
    <source>
        <dbReference type="ARBA" id="ARBA00022692"/>
    </source>
</evidence>
<feature type="transmembrane region" description="Helical" evidence="5">
    <location>
        <begin position="292"/>
        <end position="310"/>
    </location>
</feature>
<dbReference type="Pfam" id="PF13515">
    <property type="entry name" value="FUSC_2"/>
    <property type="match status" value="1"/>
</dbReference>
<comment type="subcellular location">
    <subcellularLocation>
        <location evidence="1">Membrane</location>
        <topology evidence="1">Multi-pass membrane protein</topology>
    </subcellularLocation>
</comment>
<feature type="transmembrane region" description="Helical" evidence="5">
    <location>
        <begin position="143"/>
        <end position="161"/>
    </location>
</feature>
<gene>
    <name evidence="7" type="ORF">PXX05_07310</name>
</gene>
<evidence type="ECO:0000313" key="7">
    <source>
        <dbReference type="EMBL" id="WED44588.1"/>
    </source>
</evidence>
<evidence type="ECO:0000256" key="3">
    <source>
        <dbReference type="ARBA" id="ARBA00022989"/>
    </source>
</evidence>
<evidence type="ECO:0000256" key="5">
    <source>
        <dbReference type="SAM" id="Phobius"/>
    </source>
</evidence>
<organism evidence="7 8">
    <name type="scientific">Legionella cardiaca</name>
    <dbReference type="NCBI Taxonomy" id="1071983"/>
    <lineage>
        <taxon>Bacteria</taxon>
        <taxon>Pseudomonadati</taxon>
        <taxon>Pseudomonadota</taxon>
        <taxon>Gammaproteobacteria</taxon>
        <taxon>Legionellales</taxon>
        <taxon>Legionellaceae</taxon>
        <taxon>Legionella</taxon>
    </lineage>
</organism>
<feature type="transmembrane region" description="Helical" evidence="5">
    <location>
        <begin position="61"/>
        <end position="81"/>
    </location>
</feature>
<dbReference type="EMBL" id="CP119078">
    <property type="protein sequence ID" value="WED44588.1"/>
    <property type="molecule type" value="Genomic_DNA"/>
</dbReference>
<keyword evidence="2 5" id="KW-0812">Transmembrane</keyword>
<evidence type="ECO:0000256" key="1">
    <source>
        <dbReference type="ARBA" id="ARBA00004141"/>
    </source>
</evidence>
<keyword evidence="4 5" id="KW-0472">Membrane</keyword>
<sequence length="341" mass="38742">MRVFPKDLKWIKNEIRGNLLLRGILVLLPFAYLFWLTENYSWLQISVLSISILIVEEKLKLTVLGILLHWLGIVVLFNLLFLTQFQPFLFVVICTISATAIIWITTQGEQLRTLGNWTFIPAIILSIELAAEMKFGLLEESKIIFPFLVMALLPTLCLGLYEQIRAIQREGHFNMLQLSYLSDFGEKKSNLEAMFAMALGITISACLVEYLPMENGQWMIWGVASVITGNRETSPKKFNQRLIGVSIGVPLGILFGEYVIPSTPFDLTIVTLFLLLTLVAFRRYVVAYTFRCFFVGTVVMLLTHSRTIAFERFSHVVAGGIIGLLSMVLSRFVLKKMRLIS</sequence>
<dbReference type="InterPro" id="IPR049453">
    <property type="entry name" value="Memb_transporter_dom"/>
</dbReference>
<feature type="domain" description="Integral membrane bound transporter" evidence="6">
    <location>
        <begin position="204"/>
        <end position="325"/>
    </location>
</feature>